<accession>A0A813F201</accession>
<evidence type="ECO:0000256" key="1">
    <source>
        <dbReference type="SAM" id="MobiDB-lite"/>
    </source>
</evidence>
<organism evidence="2 4">
    <name type="scientific">Polarella glacialis</name>
    <name type="common">Dinoflagellate</name>
    <dbReference type="NCBI Taxonomy" id="89957"/>
    <lineage>
        <taxon>Eukaryota</taxon>
        <taxon>Sar</taxon>
        <taxon>Alveolata</taxon>
        <taxon>Dinophyceae</taxon>
        <taxon>Suessiales</taxon>
        <taxon>Suessiaceae</taxon>
        <taxon>Polarella</taxon>
    </lineage>
</organism>
<evidence type="ECO:0000313" key="4">
    <source>
        <dbReference type="Proteomes" id="UP000654075"/>
    </source>
</evidence>
<sequence>MVYACLADGCMEVFLVWGEARKHMRQCGCYEHGIPKLKQSLEKGHLLGTGFNHDPDDPFKGKLISVPPPTEDDLVSLLADYNRKCKDPLKFRKHASAQVRNAFGHFPFAAFGYGTLTEFLMKHGFDIPNFDKMAEKDKWMEDLEPGLVPCRLCRLGLPRDAFSKTQVQDWNRLGARTRPRCRNCLEAASSVRSGTGSPSVQDATCDLEWAHEGSGKAPYTWSQSSNNNNNSNNEQQKQQQQSWRQNWSQSCDEAKGSSWDDCEWDDPAWHQSKWVDYRTTNNNTRDDGVWSQTSIWQTSGWSKNDRG</sequence>
<keyword evidence="4" id="KW-1185">Reference proteome</keyword>
<feature type="region of interest" description="Disordered" evidence="1">
    <location>
        <begin position="216"/>
        <end position="252"/>
    </location>
</feature>
<protein>
    <submittedName>
        <fullName evidence="2">Uncharacterized protein</fullName>
    </submittedName>
</protein>
<dbReference type="Proteomes" id="UP000626109">
    <property type="component" value="Unassembled WGS sequence"/>
</dbReference>
<dbReference type="Proteomes" id="UP000654075">
    <property type="component" value="Unassembled WGS sequence"/>
</dbReference>
<dbReference type="EMBL" id="CAJNNV010019812">
    <property type="protein sequence ID" value="CAE8606749.1"/>
    <property type="molecule type" value="Genomic_DNA"/>
</dbReference>
<comment type="caution">
    <text evidence="2">The sequence shown here is derived from an EMBL/GenBank/DDBJ whole genome shotgun (WGS) entry which is preliminary data.</text>
</comment>
<dbReference type="EMBL" id="CAJNNW010001332">
    <property type="protein sequence ID" value="CAE8637282.1"/>
    <property type="molecule type" value="Genomic_DNA"/>
</dbReference>
<name>A0A813F201_POLGL</name>
<evidence type="ECO:0000313" key="2">
    <source>
        <dbReference type="EMBL" id="CAE8606749.1"/>
    </source>
</evidence>
<evidence type="ECO:0000313" key="3">
    <source>
        <dbReference type="EMBL" id="CAE8637282.1"/>
    </source>
</evidence>
<reference evidence="2" key="1">
    <citation type="submission" date="2021-02" db="EMBL/GenBank/DDBJ databases">
        <authorList>
            <person name="Dougan E. K."/>
            <person name="Rhodes N."/>
            <person name="Thang M."/>
            <person name="Chan C."/>
        </authorList>
    </citation>
    <scope>NUCLEOTIDE SEQUENCE</scope>
</reference>
<gene>
    <name evidence="2" type="ORF">PGLA1383_LOCUS24721</name>
    <name evidence="3" type="ORF">PGLA2088_LOCUS1684</name>
</gene>
<proteinExistence type="predicted"/>
<feature type="compositionally biased region" description="Low complexity" evidence="1">
    <location>
        <begin position="221"/>
        <end position="250"/>
    </location>
</feature>
<dbReference type="AlphaFoldDB" id="A0A813F201"/>